<gene>
    <name evidence="4" type="ORF">OEA41_007306</name>
</gene>
<accession>A0AAD9ZF87</accession>
<dbReference type="Proteomes" id="UP001276659">
    <property type="component" value="Unassembled WGS sequence"/>
</dbReference>
<dbReference type="SUPFAM" id="SSF53383">
    <property type="entry name" value="PLP-dependent transferases"/>
    <property type="match status" value="1"/>
</dbReference>
<evidence type="ECO:0000256" key="1">
    <source>
        <dbReference type="ARBA" id="ARBA00001933"/>
    </source>
</evidence>
<evidence type="ECO:0000256" key="3">
    <source>
        <dbReference type="ARBA" id="ARBA00023239"/>
    </source>
</evidence>
<protein>
    <submittedName>
        <fullName evidence="4">Uncharacterized protein</fullName>
    </submittedName>
</protein>
<dbReference type="InterPro" id="IPR050477">
    <property type="entry name" value="GrpII_AminoAcid_Decarb"/>
</dbReference>
<name>A0AAD9ZF87_9LECA</name>
<dbReference type="EMBL" id="JASNWA010000004">
    <property type="protein sequence ID" value="KAK3175984.1"/>
    <property type="molecule type" value="Genomic_DNA"/>
</dbReference>
<keyword evidence="2" id="KW-0663">Pyridoxal phosphate</keyword>
<reference evidence="4" key="1">
    <citation type="submission" date="2022-11" db="EMBL/GenBank/DDBJ databases">
        <title>Chromosomal genome sequence assembly and mating type (MAT) locus characterization of the leprose asexual lichenized fungus Lepraria neglecta (Nyl.) Erichsen.</title>
        <authorList>
            <person name="Allen J.L."/>
            <person name="Pfeffer B."/>
        </authorList>
    </citation>
    <scope>NUCLEOTIDE SEQUENCE</scope>
    <source>
        <strain evidence="4">Allen 5258</strain>
    </source>
</reference>
<dbReference type="InterPro" id="IPR015424">
    <property type="entry name" value="PyrdxlP-dep_Trfase"/>
</dbReference>
<keyword evidence="5" id="KW-1185">Reference proteome</keyword>
<organism evidence="4 5">
    <name type="scientific">Lepraria neglecta</name>
    <dbReference type="NCBI Taxonomy" id="209136"/>
    <lineage>
        <taxon>Eukaryota</taxon>
        <taxon>Fungi</taxon>
        <taxon>Dikarya</taxon>
        <taxon>Ascomycota</taxon>
        <taxon>Pezizomycotina</taxon>
        <taxon>Lecanoromycetes</taxon>
        <taxon>OSLEUM clade</taxon>
        <taxon>Lecanoromycetidae</taxon>
        <taxon>Lecanorales</taxon>
        <taxon>Lecanorineae</taxon>
        <taxon>Stereocaulaceae</taxon>
        <taxon>Lepraria</taxon>
    </lineage>
</organism>
<evidence type="ECO:0000313" key="4">
    <source>
        <dbReference type="EMBL" id="KAK3175984.1"/>
    </source>
</evidence>
<dbReference type="AlphaFoldDB" id="A0AAD9ZF87"/>
<sequence length="308" mass="33776">MSPGFVDSVMKRYGIQSTSKTALEKEFDVGPINYFASNTRHYSWPKAAVAIIGSTEGGAVDPLRDIIQLRDEFQAKGLSFLVHGDAAWGGYFCTMLLQGYQPCQEINLPSEKGSGAGFVPDSSLRADTHEDLFMLREAVSITIDPHKASYVPYPAGGLCYRDGRMRHLVTWTSPYISRGETTVTSIGVSGIEGSKPGASVMSTWFSNACIGLGPDDYGRLLGEVIFTCSRLSAEWVAISTKGDAFVVMPPNELPSEVKPGSTPDKVETERQKIRDRVLQKTNEEIVNEDKSRPEEDKALALFHALDRI</sequence>
<dbReference type="InterPro" id="IPR015421">
    <property type="entry name" value="PyrdxlP-dep_Trfase_major"/>
</dbReference>
<dbReference type="PANTHER" id="PTHR42735:SF4">
    <property type="entry name" value="PYRIDOXAL PHOSPHATE-DEPENDENT DECARBOXYLASE FAMILY PROTEIN"/>
    <property type="match status" value="1"/>
</dbReference>
<proteinExistence type="predicted"/>
<dbReference type="PANTHER" id="PTHR42735">
    <property type="match status" value="1"/>
</dbReference>
<dbReference type="Gene3D" id="3.40.640.10">
    <property type="entry name" value="Type I PLP-dependent aspartate aminotransferase-like (Major domain)"/>
    <property type="match status" value="1"/>
</dbReference>
<evidence type="ECO:0000256" key="2">
    <source>
        <dbReference type="ARBA" id="ARBA00022898"/>
    </source>
</evidence>
<evidence type="ECO:0000313" key="5">
    <source>
        <dbReference type="Proteomes" id="UP001276659"/>
    </source>
</evidence>
<comment type="caution">
    <text evidence="4">The sequence shown here is derived from an EMBL/GenBank/DDBJ whole genome shotgun (WGS) entry which is preliminary data.</text>
</comment>
<comment type="cofactor">
    <cofactor evidence="1">
        <name>pyridoxal 5'-phosphate</name>
        <dbReference type="ChEBI" id="CHEBI:597326"/>
    </cofactor>
</comment>
<keyword evidence="3" id="KW-0456">Lyase</keyword>